<dbReference type="EMBL" id="LCBX01000045">
    <property type="protein sequence ID" value="KKS19532.1"/>
    <property type="molecule type" value="Genomic_DNA"/>
</dbReference>
<feature type="transmembrane region" description="Helical" evidence="8">
    <location>
        <begin position="309"/>
        <end position="328"/>
    </location>
</feature>
<sequence length="497" mass="58054">MFNKHKTDILIIILLTALSAPLRFINLGYSEFQDDEKKAYIRLAKDQTVTDFLLQQRKGPMQFLATYIPYSITGDYRNELAGRLPFTLINTASVIVLYLLLKKLTKSRMASVFGAVLYMTNGFIVGFSRIAQYQNLNLFFSLFSLLFYADLMDGKKHLIRKSLLGTLFFCLSLLSHWDAIFYLVPVVYFFIIFLLRKDIPNNYKIRVTIYNVLLGSLVLLPFMIPYVNYHTSNKQSTDYFGRRIGLSAYSFIKHRFIFELYNPFVTLPFYLSLCALSVLFVKKNLIYFVWFFINFILIRYFMAKPGTHIYNYVIPMIFLISFLTASVLENGSKIIRTVLGFGVFFIYAVFAYQSYMIFVDHKAEYPWDEKTIFNYTTIPYVEKEVLTFGFPHNRNWKGVNEFILNHNDKCSYITNEGKEVSQIYTDIKFGNTTKCHYIISVKRPFISTRDGIIYPGTGKNNLIYQYEKDDEVLTKVYFKNPVSSDSPALFEDMLLTN</sequence>
<evidence type="ECO:0000256" key="5">
    <source>
        <dbReference type="ARBA" id="ARBA00022692"/>
    </source>
</evidence>
<dbReference type="InterPro" id="IPR038731">
    <property type="entry name" value="RgtA/B/C-like"/>
</dbReference>
<proteinExistence type="predicted"/>
<evidence type="ECO:0000256" key="3">
    <source>
        <dbReference type="ARBA" id="ARBA00022676"/>
    </source>
</evidence>
<evidence type="ECO:0000259" key="9">
    <source>
        <dbReference type="Pfam" id="PF13231"/>
    </source>
</evidence>
<feature type="transmembrane region" description="Helical" evidence="8">
    <location>
        <begin position="84"/>
        <end position="101"/>
    </location>
</feature>
<evidence type="ECO:0000256" key="2">
    <source>
        <dbReference type="ARBA" id="ARBA00022475"/>
    </source>
</evidence>
<keyword evidence="5 8" id="KW-0812">Transmembrane</keyword>
<feature type="domain" description="Glycosyltransferase RgtA/B/C/D-like" evidence="9">
    <location>
        <begin position="58"/>
        <end position="200"/>
    </location>
</feature>
<dbReference type="Pfam" id="PF13231">
    <property type="entry name" value="PMT_2"/>
    <property type="match status" value="1"/>
</dbReference>
<dbReference type="PANTHER" id="PTHR33908">
    <property type="entry name" value="MANNOSYLTRANSFERASE YKCB-RELATED"/>
    <property type="match status" value="1"/>
</dbReference>
<dbReference type="GO" id="GO:0009103">
    <property type="term" value="P:lipopolysaccharide biosynthetic process"/>
    <property type="evidence" value="ECO:0007669"/>
    <property type="project" value="UniProtKB-ARBA"/>
</dbReference>
<feature type="transmembrane region" description="Helical" evidence="8">
    <location>
        <begin position="260"/>
        <end position="279"/>
    </location>
</feature>
<evidence type="ECO:0000256" key="6">
    <source>
        <dbReference type="ARBA" id="ARBA00022989"/>
    </source>
</evidence>
<dbReference type="GO" id="GO:0016763">
    <property type="term" value="F:pentosyltransferase activity"/>
    <property type="evidence" value="ECO:0007669"/>
    <property type="project" value="TreeGrafter"/>
</dbReference>
<keyword evidence="2" id="KW-1003">Cell membrane</keyword>
<evidence type="ECO:0000313" key="11">
    <source>
        <dbReference type="Proteomes" id="UP000034507"/>
    </source>
</evidence>
<evidence type="ECO:0000256" key="1">
    <source>
        <dbReference type="ARBA" id="ARBA00004651"/>
    </source>
</evidence>
<dbReference type="AlphaFoldDB" id="A0A0G0X566"/>
<evidence type="ECO:0000313" key="10">
    <source>
        <dbReference type="EMBL" id="KKS19532.1"/>
    </source>
</evidence>
<dbReference type="Proteomes" id="UP000034507">
    <property type="component" value="Unassembled WGS sequence"/>
</dbReference>
<evidence type="ECO:0000256" key="7">
    <source>
        <dbReference type="ARBA" id="ARBA00023136"/>
    </source>
</evidence>
<evidence type="ECO:0000256" key="4">
    <source>
        <dbReference type="ARBA" id="ARBA00022679"/>
    </source>
</evidence>
<feature type="transmembrane region" description="Helical" evidence="8">
    <location>
        <begin position="207"/>
        <end position="227"/>
    </location>
</feature>
<dbReference type="InterPro" id="IPR050297">
    <property type="entry name" value="LipidA_mod_glycosyltrf_83"/>
</dbReference>
<keyword evidence="6 8" id="KW-1133">Transmembrane helix</keyword>
<feature type="transmembrane region" description="Helical" evidence="8">
    <location>
        <begin position="163"/>
        <end position="195"/>
    </location>
</feature>
<keyword evidence="4 10" id="KW-0808">Transferase</keyword>
<feature type="transmembrane region" description="Helical" evidence="8">
    <location>
        <begin position="285"/>
        <end position="302"/>
    </location>
</feature>
<gene>
    <name evidence="10" type="ORF">UU77_C0045G0005</name>
</gene>
<keyword evidence="3" id="KW-0328">Glycosyltransferase</keyword>
<accession>A0A0G0X566</accession>
<protein>
    <submittedName>
        <fullName evidence="10">Glycosyl transferase family 39</fullName>
    </submittedName>
</protein>
<keyword evidence="7 8" id="KW-0472">Membrane</keyword>
<evidence type="ECO:0000256" key="8">
    <source>
        <dbReference type="SAM" id="Phobius"/>
    </source>
</evidence>
<dbReference type="GO" id="GO:0005886">
    <property type="term" value="C:plasma membrane"/>
    <property type="evidence" value="ECO:0007669"/>
    <property type="project" value="UniProtKB-SubCell"/>
</dbReference>
<reference evidence="10 11" key="1">
    <citation type="journal article" date="2015" name="Nature">
        <title>rRNA introns, odd ribosomes, and small enigmatic genomes across a large radiation of phyla.</title>
        <authorList>
            <person name="Brown C.T."/>
            <person name="Hug L.A."/>
            <person name="Thomas B.C."/>
            <person name="Sharon I."/>
            <person name="Castelle C.J."/>
            <person name="Singh A."/>
            <person name="Wilkins M.J."/>
            <person name="Williams K.H."/>
            <person name="Banfield J.F."/>
        </authorList>
    </citation>
    <scope>NUCLEOTIDE SEQUENCE [LARGE SCALE GENOMIC DNA]</scope>
</reference>
<comment type="caution">
    <text evidence="10">The sequence shown here is derived from an EMBL/GenBank/DDBJ whole genome shotgun (WGS) entry which is preliminary data.</text>
</comment>
<feature type="transmembrane region" description="Helical" evidence="8">
    <location>
        <begin position="108"/>
        <end position="127"/>
    </location>
</feature>
<name>A0A0G0X566_UNCKA</name>
<feature type="transmembrane region" description="Helical" evidence="8">
    <location>
        <begin position="334"/>
        <end position="352"/>
    </location>
</feature>
<comment type="subcellular location">
    <subcellularLocation>
        <location evidence="1">Cell membrane</location>
        <topology evidence="1">Multi-pass membrane protein</topology>
    </subcellularLocation>
</comment>
<dbReference type="PANTHER" id="PTHR33908:SF11">
    <property type="entry name" value="MEMBRANE PROTEIN"/>
    <property type="match status" value="1"/>
</dbReference>
<organism evidence="10 11">
    <name type="scientific">candidate division WWE3 bacterium GW2011_GWC1_41_7</name>
    <dbReference type="NCBI Taxonomy" id="1619119"/>
    <lineage>
        <taxon>Bacteria</taxon>
        <taxon>Katanobacteria</taxon>
    </lineage>
</organism>